<keyword evidence="2" id="KW-0732">Signal</keyword>
<feature type="transmembrane region" description="Helical" evidence="1">
    <location>
        <begin position="68"/>
        <end position="87"/>
    </location>
</feature>
<keyword evidence="4" id="KW-1185">Reference proteome</keyword>
<keyword evidence="1" id="KW-1133">Transmembrane helix</keyword>
<keyword evidence="1" id="KW-0812">Transmembrane</keyword>
<reference evidence="4" key="1">
    <citation type="journal article" date="2019" name="Int. J. Syst. Evol. Microbiol.">
        <title>The Global Catalogue of Microorganisms (GCM) 10K type strain sequencing project: providing services to taxonomists for standard genome sequencing and annotation.</title>
        <authorList>
            <consortium name="The Broad Institute Genomics Platform"/>
            <consortium name="The Broad Institute Genome Sequencing Center for Infectious Disease"/>
            <person name="Wu L."/>
            <person name="Ma J."/>
        </authorList>
    </citation>
    <scope>NUCLEOTIDE SEQUENCE [LARGE SCALE GENOMIC DNA]</scope>
    <source>
        <strain evidence="4">CECT 7477</strain>
    </source>
</reference>
<comment type="caution">
    <text evidence="3">The sequence shown here is derived from an EMBL/GenBank/DDBJ whole genome shotgun (WGS) entry which is preliminary data.</text>
</comment>
<protein>
    <submittedName>
        <fullName evidence="3">Uncharacterized protein</fullName>
    </submittedName>
</protein>
<keyword evidence="1" id="KW-0472">Membrane</keyword>
<evidence type="ECO:0000256" key="2">
    <source>
        <dbReference type="SAM" id="SignalP"/>
    </source>
</evidence>
<feature type="chain" id="PRO_5047539234" evidence="2">
    <location>
        <begin position="22"/>
        <end position="154"/>
    </location>
</feature>
<name>A0ABV8JXL7_9FLAO</name>
<evidence type="ECO:0000256" key="1">
    <source>
        <dbReference type="SAM" id="Phobius"/>
    </source>
</evidence>
<gene>
    <name evidence="3" type="ORF">ACFOUT_11515</name>
</gene>
<feature type="transmembrane region" description="Helical" evidence="1">
    <location>
        <begin position="99"/>
        <end position="117"/>
    </location>
</feature>
<evidence type="ECO:0000313" key="3">
    <source>
        <dbReference type="EMBL" id="MFC4096505.1"/>
    </source>
</evidence>
<dbReference type="Proteomes" id="UP001595814">
    <property type="component" value="Unassembled WGS sequence"/>
</dbReference>
<dbReference type="RefSeq" id="WP_192463481.1">
    <property type="nucleotide sequence ID" value="NZ_JACYFJ010000008.1"/>
</dbReference>
<proteinExistence type="predicted"/>
<organism evidence="3 4">
    <name type="scientific">Euzebyella saccharophila</name>
    <dbReference type="NCBI Taxonomy" id="679664"/>
    <lineage>
        <taxon>Bacteria</taxon>
        <taxon>Pseudomonadati</taxon>
        <taxon>Bacteroidota</taxon>
        <taxon>Flavobacteriia</taxon>
        <taxon>Flavobacteriales</taxon>
        <taxon>Flavobacteriaceae</taxon>
        <taxon>Euzebyella</taxon>
    </lineage>
</organism>
<sequence length="154" mass="17064">MKKFTLIASIIFMGVVTQVTAQEITSFPGMWGHDFYQDKEKLTWKEVDKIMSESQAAQLNWQKSKKNLLAGSIVGALNFGSGIWFIVNEVDNKPVTGPAIAFAATGLVGSIFFHKAMKNKKEAILNYNESLERETSFKLVPTSNKNGVGLALKF</sequence>
<dbReference type="EMBL" id="JBHSAW010000008">
    <property type="protein sequence ID" value="MFC4096505.1"/>
    <property type="molecule type" value="Genomic_DNA"/>
</dbReference>
<feature type="signal peptide" evidence="2">
    <location>
        <begin position="1"/>
        <end position="21"/>
    </location>
</feature>
<accession>A0ABV8JXL7</accession>
<evidence type="ECO:0000313" key="4">
    <source>
        <dbReference type="Proteomes" id="UP001595814"/>
    </source>
</evidence>